<organism evidence="2">
    <name type="scientific">Microbacterium sp. A8/3-1</name>
    <dbReference type="NCBI Taxonomy" id="3160749"/>
    <lineage>
        <taxon>Bacteria</taxon>
        <taxon>Bacillati</taxon>
        <taxon>Actinomycetota</taxon>
        <taxon>Actinomycetes</taxon>
        <taxon>Micrococcales</taxon>
        <taxon>Microbacteriaceae</taxon>
        <taxon>Microbacterium</taxon>
    </lineage>
</organism>
<proteinExistence type="predicted"/>
<dbReference type="Pfam" id="PF06114">
    <property type="entry name" value="Peptidase_M78"/>
    <property type="match status" value="1"/>
</dbReference>
<protein>
    <submittedName>
        <fullName evidence="2">ImmA/IrrE family metallo-endopeptidase</fullName>
    </submittedName>
</protein>
<feature type="domain" description="IrrE N-terminal-like" evidence="1">
    <location>
        <begin position="10"/>
        <end position="97"/>
    </location>
</feature>
<dbReference type="InterPro" id="IPR010359">
    <property type="entry name" value="IrrE_HExxH"/>
</dbReference>
<gene>
    <name evidence="2" type="ORF">ABS642_00985</name>
</gene>
<accession>A0AAU7VXZ0</accession>
<dbReference type="AlphaFoldDB" id="A0AAU7VXZ0"/>
<dbReference type="RefSeq" id="WP_350351923.1">
    <property type="nucleotide sequence ID" value="NZ_CP158357.1"/>
</dbReference>
<evidence type="ECO:0000313" key="2">
    <source>
        <dbReference type="EMBL" id="XBX78696.1"/>
    </source>
</evidence>
<reference evidence="2" key="1">
    <citation type="submission" date="2024-06" db="EMBL/GenBank/DDBJ databases">
        <title>Draft genome sequence of Microbacterium sp. strain A8/3-1, isolated from Oxytropis tragacanthoides Fisch. ex DC. Root nodules in the Altai region of Russia.</title>
        <authorList>
            <person name="Sazanova A."/>
            <person name="Guro P."/>
            <person name="Kuznetsova I."/>
            <person name="Belimov A."/>
            <person name="Safronova V."/>
        </authorList>
    </citation>
    <scope>NUCLEOTIDE SEQUENCE</scope>
    <source>
        <strain evidence="2">A8/3-1</strain>
    </source>
</reference>
<evidence type="ECO:0000259" key="1">
    <source>
        <dbReference type="Pfam" id="PF06114"/>
    </source>
</evidence>
<dbReference type="EMBL" id="CP158357">
    <property type="protein sequence ID" value="XBX78696.1"/>
    <property type="molecule type" value="Genomic_DNA"/>
</dbReference>
<name>A0AAU7VXZ0_9MICO</name>
<sequence length="150" mass="17161">MTATLFHMAAALGVRVVYTDLTHLHRDGDYNAKTNTIRLQTGMTRRLLRCVFAHELCHAVFGDVPSKFGPVNAKQERRADEWAALRLIDQEHYREVEWLHDGNVTLMAQDLDVIDDIVRAYQRVLQRIGDAVYVEPRMGAGQYAHRVEAT</sequence>